<dbReference type="RefSeq" id="WP_088271872.1">
    <property type="nucleotide sequence ID" value="NZ_BMKI01000014.1"/>
</dbReference>
<keyword evidence="2" id="KW-1185">Reference proteome</keyword>
<sequence length="112" mass="13436">MKDFFKKIADEINHEYEPGIGAEIRSFIEYQEKDIIDSNLSFDRENDVFILKVTTNDLEKEDIKQLFMKLVFFLEYPHVTFYTTNQTDNSLHYQLISYSKRNIGFVLDVEFF</sequence>
<organism evidence="1 2">
    <name type="scientific">Enterococcus wangshanyuanii</name>
    <dbReference type="NCBI Taxonomy" id="2005703"/>
    <lineage>
        <taxon>Bacteria</taxon>
        <taxon>Bacillati</taxon>
        <taxon>Bacillota</taxon>
        <taxon>Bacilli</taxon>
        <taxon>Lactobacillales</taxon>
        <taxon>Enterococcaceae</taxon>
        <taxon>Enterococcus</taxon>
    </lineage>
</organism>
<dbReference type="Proteomes" id="UP000630615">
    <property type="component" value="Unassembled WGS sequence"/>
</dbReference>
<name>A0ABQ1PSJ7_9ENTE</name>
<dbReference type="EMBL" id="BMKI01000014">
    <property type="protein sequence ID" value="GGD02742.1"/>
    <property type="molecule type" value="Genomic_DNA"/>
</dbReference>
<protein>
    <submittedName>
        <fullName evidence="1">Uncharacterized protein</fullName>
    </submittedName>
</protein>
<gene>
    <name evidence="1" type="ORF">GCM10011573_35260</name>
</gene>
<evidence type="ECO:0000313" key="2">
    <source>
        <dbReference type="Proteomes" id="UP000630615"/>
    </source>
</evidence>
<comment type="caution">
    <text evidence="1">The sequence shown here is derived from an EMBL/GenBank/DDBJ whole genome shotgun (WGS) entry which is preliminary data.</text>
</comment>
<accession>A0ABQ1PSJ7</accession>
<proteinExistence type="predicted"/>
<evidence type="ECO:0000313" key="1">
    <source>
        <dbReference type="EMBL" id="GGD02742.1"/>
    </source>
</evidence>
<reference evidence="2" key="1">
    <citation type="journal article" date="2019" name="Int. J. Syst. Evol. Microbiol.">
        <title>The Global Catalogue of Microorganisms (GCM) 10K type strain sequencing project: providing services to taxonomists for standard genome sequencing and annotation.</title>
        <authorList>
            <consortium name="The Broad Institute Genomics Platform"/>
            <consortium name="The Broad Institute Genome Sequencing Center for Infectious Disease"/>
            <person name="Wu L."/>
            <person name="Ma J."/>
        </authorList>
    </citation>
    <scope>NUCLEOTIDE SEQUENCE [LARGE SCALE GENOMIC DNA]</scope>
    <source>
        <strain evidence="2">CGMCC 1.15942</strain>
    </source>
</reference>